<dbReference type="FunFam" id="1.10.10.2830:FF:000001">
    <property type="entry name" value="Chromosome partitioning protein ParB"/>
    <property type="match status" value="1"/>
</dbReference>
<organism evidence="6 7">
    <name type="scientific">Ammonifex thiophilus</name>
    <dbReference type="NCBI Taxonomy" id="444093"/>
    <lineage>
        <taxon>Bacteria</taxon>
        <taxon>Bacillati</taxon>
        <taxon>Bacillota</taxon>
        <taxon>Clostridia</taxon>
        <taxon>Thermoanaerobacterales</taxon>
        <taxon>Thermoanaerobacteraceae</taxon>
        <taxon>Ammonifex</taxon>
    </lineage>
</organism>
<dbReference type="Gene3D" id="3.90.1530.30">
    <property type="match status" value="1"/>
</dbReference>
<dbReference type="GO" id="GO:0003677">
    <property type="term" value="F:DNA binding"/>
    <property type="evidence" value="ECO:0007669"/>
    <property type="project" value="UniProtKB-KW"/>
</dbReference>
<dbReference type="InterPro" id="IPR041468">
    <property type="entry name" value="HTH_ParB/Spo0J"/>
</dbReference>
<proteinExistence type="inferred from homology"/>
<gene>
    <name evidence="6" type="ORF">DXX99_00555</name>
</gene>
<dbReference type="NCBIfam" id="TIGR00180">
    <property type="entry name" value="parB_part"/>
    <property type="match status" value="1"/>
</dbReference>
<protein>
    <submittedName>
        <fullName evidence="6">ParB/RepB/Spo0J family partition protein</fullName>
    </submittedName>
</protein>
<dbReference type="SUPFAM" id="SSF110849">
    <property type="entry name" value="ParB/Sulfiredoxin"/>
    <property type="match status" value="1"/>
</dbReference>
<dbReference type="FunFam" id="3.90.1530.30:FF:000001">
    <property type="entry name" value="Chromosome partitioning protein ParB"/>
    <property type="match status" value="1"/>
</dbReference>
<dbReference type="AlphaFoldDB" id="A0A3D8P7F1"/>
<name>A0A3D8P7F1_9THEO</name>
<evidence type="ECO:0000256" key="4">
    <source>
        <dbReference type="ARBA" id="ARBA00023125"/>
    </source>
</evidence>
<dbReference type="Gene3D" id="1.10.10.2830">
    <property type="match status" value="1"/>
</dbReference>
<dbReference type="GO" id="GO:0005694">
    <property type="term" value="C:chromosome"/>
    <property type="evidence" value="ECO:0007669"/>
    <property type="project" value="TreeGrafter"/>
</dbReference>
<feature type="domain" description="HTH cro/C1-type" evidence="5">
    <location>
        <begin position="130"/>
        <end position="156"/>
    </location>
</feature>
<dbReference type="GO" id="GO:0007059">
    <property type="term" value="P:chromosome segregation"/>
    <property type="evidence" value="ECO:0007669"/>
    <property type="project" value="UniProtKB-KW"/>
</dbReference>
<dbReference type="Pfam" id="PF02195">
    <property type="entry name" value="ParB_N"/>
    <property type="match status" value="1"/>
</dbReference>
<evidence type="ECO:0000256" key="2">
    <source>
        <dbReference type="ARBA" id="ARBA00006295"/>
    </source>
</evidence>
<dbReference type="OrthoDB" id="9802051at2"/>
<evidence type="ECO:0000313" key="6">
    <source>
        <dbReference type="EMBL" id="RDV84578.1"/>
    </source>
</evidence>
<reference evidence="6 7" key="1">
    <citation type="submission" date="2018-08" db="EMBL/GenBank/DDBJ databases">
        <title>Form III RuBisCO-mediated autotrophy in Thermodesulfobium bacteria.</title>
        <authorList>
            <person name="Toshchakov S.V."/>
            <person name="Kublanov I.V."/>
            <person name="Frolov E."/>
            <person name="Bonch-Osmolovskaya E.A."/>
            <person name="Tourova T.P."/>
            <person name="Chernych N.A."/>
            <person name="Lebedinsky A.V."/>
        </authorList>
    </citation>
    <scope>NUCLEOTIDE SEQUENCE [LARGE SCALE GENOMIC DNA]</scope>
    <source>
        <strain evidence="6 7">SR</strain>
    </source>
</reference>
<dbReference type="CDD" id="cd16396">
    <property type="entry name" value="Noc_N"/>
    <property type="match status" value="1"/>
</dbReference>
<evidence type="ECO:0000256" key="3">
    <source>
        <dbReference type="ARBA" id="ARBA00022829"/>
    </source>
</evidence>
<sequence>MPKPRGLGRGLDALIPPVTVAGEEIRQIRMVEIRPNPRQARTEWDEEELDALAASIAEYGLLHPVVVRLVEGGYELVAGERRWRACQRLGWETIPALVRSYDDLATACALLVENLHRRELNPLEEATAYRRLIEEFGLTQEEVARRVGKSRAAVANTLRLLNLPPLVLQLLREGQLTAGHARVLLALPGAEEQELFALKAVKLGMSVRALEEAIKRHRRSSPAPALPEDPEVKERLAVWSQAWGAKVSLRPGRRSWRLELVFPSREAVISFLTETTNGVSRGT</sequence>
<dbReference type="InterPro" id="IPR050336">
    <property type="entry name" value="Chromosome_partition/occlusion"/>
</dbReference>
<dbReference type="PANTHER" id="PTHR33375">
    <property type="entry name" value="CHROMOSOME-PARTITIONING PROTEIN PARB-RELATED"/>
    <property type="match status" value="1"/>
</dbReference>
<evidence type="ECO:0000313" key="7">
    <source>
        <dbReference type="Proteomes" id="UP000256329"/>
    </source>
</evidence>
<comment type="caution">
    <text evidence="6">The sequence shown here is derived from an EMBL/GenBank/DDBJ whole genome shotgun (WGS) entry which is preliminary data.</text>
</comment>
<dbReference type="InterPro" id="IPR003115">
    <property type="entry name" value="ParB_N"/>
</dbReference>
<dbReference type="PANTHER" id="PTHR33375:SF1">
    <property type="entry name" value="CHROMOSOME-PARTITIONING PROTEIN PARB-RELATED"/>
    <property type="match status" value="1"/>
</dbReference>
<dbReference type="PROSITE" id="PS50943">
    <property type="entry name" value="HTH_CROC1"/>
    <property type="match status" value="1"/>
</dbReference>
<dbReference type="SUPFAM" id="SSF109709">
    <property type="entry name" value="KorB DNA-binding domain-like"/>
    <property type="match status" value="1"/>
</dbReference>
<dbReference type="Proteomes" id="UP000256329">
    <property type="component" value="Unassembled WGS sequence"/>
</dbReference>
<evidence type="ECO:0000256" key="1">
    <source>
        <dbReference type="ARBA" id="ARBA00004453"/>
    </source>
</evidence>
<dbReference type="InterPro" id="IPR001387">
    <property type="entry name" value="Cro/C1-type_HTH"/>
</dbReference>
<dbReference type="CDD" id="cd00093">
    <property type="entry name" value="HTH_XRE"/>
    <property type="match status" value="1"/>
</dbReference>
<dbReference type="Pfam" id="PF17762">
    <property type="entry name" value="HTH_ParB"/>
    <property type="match status" value="1"/>
</dbReference>
<accession>A0A3D8P7F1</accession>
<dbReference type="GO" id="GO:0009295">
    <property type="term" value="C:nucleoid"/>
    <property type="evidence" value="ECO:0007669"/>
    <property type="project" value="UniProtKB-SubCell"/>
</dbReference>
<dbReference type="EMBL" id="QSLN01000001">
    <property type="protein sequence ID" value="RDV84578.1"/>
    <property type="molecule type" value="Genomic_DNA"/>
</dbReference>
<keyword evidence="3" id="KW-0159">Chromosome partition</keyword>
<dbReference type="InterPro" id="IPR004437">
    <property type="entry name" value="ParB/RepB/Spo0J"/>
</dbReference>
<evidence type="ECO:0000259" key="5">
    <source>
        <dbReference type="PROSITE" id="PS50943"/>
    </source>
</evidence>
<keyword evidence="7" id="KW-1185">Reference proteome</keyword>
<comment type="subcellular location">
    <subcellularLocation>
        <location evidence="1">Cytoplasm</location>
        <location evidence="1">Nucleoid</location>
    </subcellularLocation>
</comment>
<dbReference type="SMART" id="SM00470">
    <property type="entry name" value="ParB"/>
    <property type="match status" value="1"/>
</dbReference>
<comment type="similarity">
    <text evidence="2">Belongs to the ParB family.</text>
</comment>
<dbReference type="InterPro" id="IPR036086">
    <property type="entry name" value="ParB/Sulfiredoxin_sf"/>
</dbReference>
<dbReference type="RefSeq" id="WP_115791573.1">
    <property type="nucleotide sequence ID" value="NZ_QSLN01000001.1"/>
</dbReference>
<keyword evidence="4" id="KW-0238">DNA-binding</keyword>